<feature type="region of interest" description="Disordered" evidence="1">
    <location>
        <begin position="662"/>
        <end position="701"/>
    </location>
</feature>
<evidence type="ECO:0008006" key="4">
    <source>
        <dbReference type="Google" id="ProtNLM"/>
    </source>
</evidence>
<feature type="region of interest" description="Disordered" evidence="1">
    <location>
        <begin position="306"/>
        <end position="373"/>
    </location>
</feature>
<feature type="region of interest" description="Disordered" evidence="1">
    <location>
        <begin position="192"/>
        <end position="235"/>
    </location>
</feature>
<dbReference type="EMBL" id="JAUEPO010000004">
    <property type="protein sequence ID" value="KAK3323990.1"/>
    <property type="molecule type" value="Genomic_DNA"/>
</dbReference>
<name>A0AAE0M9K9_9PEZI</name>
<feature type="compositionally biased region" description="Basic and acidic residues" evidence="1">
    <location>
        <begin position="345"/>
        <end position="358"/>
    </location>
</feature>
<proteinExistence type="predicted"/>
<reference evidence="2" key="1">
    <citation type="journal article" date="2023" name="Mol. Phylogenet. Evol.">
        <title>Genome-scale phylogeny and comparative genomics of the fungal order Sordariales.</title>
        <authorList>
            <person name="Hensen N."/>
            <person name="Bonometti L."/>
            <person name="Westerberg I."/>
            <person name="Brannstrom I.O."/>
            <person name="Guillou S."/>
            <person name="Cros-Aarteil S."/>
            <person name="Calhoun S."/>
            <person name="Haridas S."/>
            <person name="Kuo A."/>
            <person name="Mondo S."/>
            <person name="Pangilinan J."/>
            <person name="Riley R."/>
            <person name="LaButti K."/>
            <person name="Andreopoulos B."/>
            <person name="Lipzen A."/>
            <person name="Chen C."/>
            <person name="Yan M."/>
            <person name="Daum C."/>
            <person name="Ng V."/>
            <person name="Clum A."/>
            <person name="Steindorff A."/>
            <person name="Ohm R.A."/>
            <person name="Martin F."/>
            <person name="Silar P."/>
            <person name="Natvig D.O."/>
            <person name="Lalanne C."/>
            <person name="Gautier V."/>
            <person name="Ament-Velasquez S.L."/>
            <person name="Kruys A."/>
            <person name="Hutchinson M.I."/>
            <person name="Powell A.J."/>
            <person name="Barry K."/>
            <person name="Miller A.N."/>
            <person name="Grigoriev I.V."/>
            <person name="Debuchy R."/>
            <person name="Gladieux P."/>
            <person name="Hiltunen Thoren M."/>
            <person name="Johannesson H."/>
        </authorList>
    </citation>
    <scope>NUCLEOTIDE SEQUENCE</scope>
    <source>
        <strain evidence="2">SMH4131-1</strain>
    </source>
</reference>
<reference evidence="2" key="2">
    <citation type="submission" date="2023-06" db="EMBL/GenBank/DDBJ databases">
        <authorList>
            <consortium name="Lawrence Berkeley National Laboratory"/>
            <person name="Haridas S."/>
            <person name="Hensen N."/>
            <person name="Bonometti L."/>
            <person name="Westerberg I."/>
            <person name="Brannstrom I.O."/>
            <person name="Guillou S."/>
            <person name="Cros-Aarteil S."/>
            <person name="Calhoun S."/>
            <person name="Kuo A."/>
            <person name="Mondo S."/>
            <person name="Pangilinan J."/>
            <person name="Riley R."/>
            <person name="Labutti K."/>
            <person name="Andreopoulos B."/>
            <person name="Lipzen A."/>
            <person name="Chen C."/>
            <person name="Yanf M."/>
            <person name="Daum C."/>
            <person name="Ng V."/>
            <person name="Clum A."/>
            <person name="Steindorff A."/>
            <person name="Ohm R."/>
            <person name="Martin F."/>
            <person name="Silar P."/>
            <person name="Natvig D."/>
            <person name="Lalanne C."/>
            <person name="Gautier V."/>
            <person name="Ament-Velasquez S.L."/>
            <person name="Kruys A."/>
            <person name="Hutchinson M.I."/>
            <person name="Powell A.J."/>
            <person name="Barry K."/>
            <person name="Miller A.N."/>
            <person name="Grigoriev I.V."/>
            <person name="Debuchy R."/>
            <person name="Gladieux P."/>
            <person name="Thoren M.H."/>
            <person name="Johannesson H."/>
        </authorList>
    </citation>
    <scope>NUCLEOTIDE SEQUENCE</scope>
    <source>
        <strain evidence="2">SMH4131-1</strain>
    </source>
</reference>
<dbReference type="Proteomes" id="UP001286456">
    <property type="component" value="Unassembled WGS sequence"/>
</dbReference>
<evidence type="ECO:0000256" key="1">
    <source>
        <dbReference type="SAM" id="MobiDB-lite"/>
    </source>
</evidence>
<gene>
    <name evidence="2" type="ORF">B0T19DRAFT_219120</name>
</gene>
<feature type="region of interest" description="Disordered" evidence="1">
    <location>
        <begin position="101"/>
        <end position="120"/>
    </location>
</feature>
<keyword evidence="3" id="KW-1185">Reference proteome</keyword>
<feature type="region of interest" description="Disordered" evidence="1">
    <location>
        <begin position="807"/>
        <end position="828"/>
    </location>
</feature>
<dbReference type="PANTHER" id="PTHR38166:SF1">
    <property type="entry name" value="C2H2-TYPE DOMAIN-CONTAINING PROTEIN"/>
    <property type="match status" value="1"/>
</dbReference>
<evidence type="ECO:0000313" key="2">
    <source>
        <dbReference type="EMBL" id="KAK3323990.1"/>
    </source>
</evidence>
<feature type="region of interest" description="Disordered" evidence="1">
    <location>
        <begin position="127"/>
        <end position="158"/>
    </location>
</feature>
<organism evidence="2 3">
    <name type="scientific">Cercophora scortea</name>
    <dbReference type="NCBI Taxonomy" id="314031"/>
    <lineage>
        <taxon>Eukaryota</taxon>
        <taxon>Fungi</taxon>
        <taxon>Dikarya</taxon>
        <taxon>Ascomycota</taxon>
        <taxon>Pezizomycotina</taxon>
        <taxon>Sordariomycetes</taxon>
        <taxon>Sordariomycetidae</taxon>
        <taxon>Sordariales</taxon>
        <taxon>Lasiosphaeriaceae</taxon>
        <taxon>Cercophora</taxon>
    </lineage>
</organism>
<comment type="caution">
    <text evidence="2">The sequence shown here is derived from an EMBL/GenBank/DDBJ whole genome shotgun (WGS) entry which is preliminary data.</text>
</comment>
<dbReference type="Gene3D" id="3.30.160.60">
    <property type="entry name" value="Classic Zinc Finger"/>
    <property type="match status" value="1"/>
</dbReference>
<dbReference type="PANTHER" id="PTHR38166">
    <property type="entry name" value="C2H2-TYPE DOMAIN-CONTAINING PROTEIN-RELATED"/>
    <property type="match status" value="1"/>
</dbReference>
<accession>A0AAE0M9K9</accession>
<sequence length="928" mass="101013">MEASNRGGDFVSSRVAQKLANHDDTVISIPHRFRPAGAGAAAGGTYSRKGAFTKLDTCMTTTTMTTTAAATVDVNVNVHVTKSAEEYADFHHGSTDPAIDALSLSGTTAPSSPTDAVPQTFAPSTADIETTKSGQQGKPRDDTAPAKPPMADLPFRRHNRGIGSIDSILSSTTCVNTQSECSRADSRLSLCHHEQHDSSDQPAGSQHVPQDRPQPLSPSTPRAGPGPGTSAAFESYEGDDQYDETARLVDEISTLVLRDTWGKEVDECAAPLLVLDCTQRYLQELELAVHEGTLGNVYTQASSFSHGDNSQGFGDGDQHGSSYNEKSSGKRKAEGSDEGGNGFGGRDDGGGNREEGERSAAASGYSGKNAASSNLSCPYRKRNPLRFNVRDHYVCATHSFSDISQLKKHIRAHHPPVRRSAGLFSCPRCCQGFSVKHDLDHHLRQQVEVMCRIADDQGNANPEDGITQKIITSLEARSIRAKIDNWNSLWKLLFPEDRSIPEPGFIPVMEIHDFVDESKGVLDKLKDLLELQYRYILEDTSPPMDMDLKIRQGLDRSTSSIYNWIETIVQEWEQRICGISGAAVSFLASAAVARRPSAVESWADSPQLLPPSPALTPTVHGDMISANLVPSSDTPDIMVAPTPASSSESGAFRRRYNVPHKRVRKSEVPVKTQPVSQIPVPAERARTPSLRPSNSSSLLRPRPVQVLPSQPAQITMTSAPAHDSIPSTYQSNWETLTVPVPTSYVGMPYITSPNPVFPGQHPSPPMQYPRVAPSQVLSSYFPPAEVSPTEMDGNMQDNVDLRHSSIRSSRQLLSSSTPRTSLSWMRDENRDSSQTLVEAHPAGRCQNMYCPSCNKTMPDDHRASTQTLHHVQSKGMMYAEPGAAQFTNEHGGMGPFVDQQVEWSFNEHHGHVDGSANAIYDGGQQEGY</sequence>
<protein>
    <recommendedName>
        <fullName evidence="4">C2H2-type domain-containing protein</fullName>
    </recommendedName>
</protein>
<dbReference type="AlphaFoldDB" id="A0AAE0M9K9"/>
<feature type="compositionally biased region" description="Polar residues" evidence="1">
    <location>
        <begin position="127"/>
        <end position="136"/>
    </location>
</feature>
<feature type="compositionally biased region" description="Low complexity" evidence="1">
    <location>
        <begin position="688"/>
        <end position="701"/>
    </location>
</feature>
<feature type="compositionally biased region" description="Low complexity" evidence="1">
    <location>
        <begin position="807"/>
        <end position="823"/>
    </location>
</feature>
<evidence type="ECO:0000313" key="3">
    <source>
        <dbReference type="Proteomes" id="UP001286456"/>
    </source>
</evidence>
<feature type="compositionally biased region" description="Polar residues" evidence="1">
    <location>
        <begin position="104"/>
        <end position="114"/>
    </location>
</feature>